<dbReference type="InterPro" id="IPR036396">
    <property type="entry name" value="Cyt_P450_sf"/>
</dbReference>
<sequence>MFLNTKLGSGPPTLPFLGNLHQLPLEKLYLKIAELGRKYSSHGLMGLQLGPNTRIVVISSWETARDLLDRRGAIYSSRPPILAATMVLPPPGDCHLALLQYGPKWRKERKTAMDFLNESELEKRFLINEAEAAQLMYELLITPERFHEHITRYHGAVLLASVFGMRARSLADNTVIKRFFDVQDDWSDVMAPGFVPPYDIFPFLKYVPEFLTPWQGWKQKIYAVGQNQHAMYREMVEKVRERMAQGRSKECFMQKLLDGQEKDGYSDIDIEYFGGVLMEAGSDTTRNAFKTFLLAMAAHPSLLKKAQEEVDGCFGNDKLPAEVHDAELPYLTACILETLRWRPSFPSGIPHATTQDDTYEGFFIPANTTVILDIWGIHHDPNEFESPEIFDPTRFLRNPSGSISSSDESSISPLGRRVWTFGAGRRVCPGQEMARRSLLLTAAKLVWCFDVEAVSLYEMDISTNAFHGDMLMGPKPFPARFRVRSENRRRIIESEWEKADAYLKAFDTLVPVVLTKSPMIGQVIRGRLGYGSLLSACAKRTLIPTSAVHKPHQYQYQYQHQHRSCSSSSSNSGINSNWFNGNDITRNMAPSDISKYLQQTHDRVFEHNRAWAAEQKEKDPEFFSKLSAGQSPEYLWIGCSDSRIPAEQISGLGPGEAFIHRNIANLVVNTDLNVMSVIEYAVCHLHVKHIIVCGHYGCGGVKAAMTPKDLGLLNPWLRNIRDVYRIHEKELDSIKDESSRYDRLVELSVQEQCRNVIKTAAVQQSYAKNQYPVVHGWVFGFEDGLLKDLKINHKEMLQSIQKIYNLTEA</sequence>
<feature type="binding site" evidence="13">
    <location>
        <position position="641"/>
    </location>
    <ligand>
        <name>Zn(2+)</name>
        <dbReference type="ChEBI" id="CHEBI:29105"/>
    </ligand>
</feature>
<evidence type="ECO:0000256" key="7">
    <source>
        <dbReference type="ARBA" id="ARBA00023002"/>
    </source>
</evidence>
<evidence type="ECO:0000256" key="13">
    <source>
        <dbReference type="PIRSR" id="PIRSR601765-1"/>
    </source>
</evidence>
<accession>A0A553HZZ4</accession>
<dbReference type="PROSITE" id="PS00704">
    <property type="entry name" value="PROK_CO2_ANHYDRASE_1"/>
    <property type="match status" value="1"/>
</dbReference>
<dbReference type="PRINTS" id="PR00463">
    <property type="entry name" value="EP450I"/>
</dbReference>
<evidence type="ECO:0000256" key="1">
    <source>
        <dbReference type="ARBA" id="ARBA00006217"/>
    </source>
</evidence>
<dbReference type="OrthoDB" id="1103324at2759"/>
<evidence type="ECO:0000313" key="16">
    <source>
        <dbReference type="Proteomes" id="UP000319160"/>
    </source>
</evidence>
<keyword evidence="7" id="KW-0560">Oxidoreductase</keyword>
<dbReference type="Gene3D" id="1.10.630.10">
    <property type="entry name" value="Cytochrome P450"/>
    <property type="match status" value="1"/>
</dbReference>
<keyword evidence="14" id="KW-0349">Heme</keyword>
<dbReference type="GO" id="GO:0015976">
    <property type="term" value="P:carbon utilization"/>
    <property type="evidence" value="ECO:0007669"/>
    <property type="project" value="InterPro"/>
</dbReference>
<name>A0A553HZZ4_9PEZI</name>
<dbReference type="SMART" id="SM00947">
    <property type="entry name" value="Pro_CA"/>
    <property type="match status" value="1"/>
</dbReference>
<reference evidence="16" key="1">
    <citation type="submission" date="2019-06" db="EMBL/GenBank/DDBJ databases">
        <title>Draft genome sequence of the griseofulvin-producing fungus Xylaria cubensis strain G536.</title>
        <authorList>
            <person name="Mead M.E."/>
            <person name="Raja H.A."/>
            <person name="Steenwyk J.L."/>
            <person name="Knowles S.L."/>
            <person name="Oberlies N.H."/>
            <person name="Rokas A."/>
        </authorList>
    </citation>
    <scope>NUCLEOTIDE SEQUENCE [LARGE SCALE GENOMIC DNA]</scope>
    <source>
        <strain evidence="16">G536</strain>
    </source>
</reference>
<dbReference type="CDD" id="cd00883">
    <property type="entry name" value="beta_CA_cladeA"/>
    <property type="match status" value="1"/>
</dbReference>
<dbReference type="Gene3D" id="3.40.1050.10">
    <property type="entry name" value="Carbonic anhydrase"/>
    <property type="match status" value="1"/>
</dbReference>
<gene>
    <name evidence="15" type="ORF">FHL15_005494</name>
</gene>
<dbReference type="AlphaFoldDB" id="A0A553HZZ4"/>
<organism evidence="15 16">
    <name type="scientific">Xylaria flabelliformis</name>
    <dbReference type="NCBI Taxonomy" id="2512241"/>
    <lineage>
        <taxon>Eukaryota</taxon>
        <taxon>Fungi</taxon>
        <taxon>Dikarya</taxon>
        <taxon>Ascomycota</taxon>
        <taxon>Pezizomycotina</taxon>
        <taxon>Sordariomycetes</taxon>
        <taxon>Xylariomycetidae</taxon>
        <taxon>Xylariales</taxon>
        <taxon>Xylariaceae</taxon>
        <taxon>Xylaria</taxon>
    </lineage>
</organism>
<comment type="cofactor">
    <cofactor evidence="13">
        <name>Zn(2+)</name>
        <dbReference type="ChEBI" id="CHEBI:29105"/>
    </cofactor>
    <text evidence="13">Binds 1 zinc ion per subunit.</text>
</comment>
<dbReference type="Proteomes" id="UP000319160">
    <property type="component" value="Unassembled WGS sequence"/>
</dbReference>
<comment type="similarity">
    <text evidence="2">Belongs to the cytochrome P450 family.</text>
</comment>
<feature type="binding site" description="axial binding residue" evidence="14">
    <location>
        <position position="428"/>
    </location>
    <ligand>
        <name>heme</name>
        <dbReference type="ChEBI" id="CHEBI:30413"/>
    </ligand>
    <ligandPart>
        <name>Fe</name>
        <dbReference type="ChEBI" id="CHEBI:18248"/>
    </ligandPart>
</feature>
<dbReference type="EC" id="4.2.1.1" evidence="3"/>
<dbReference type="PRINTS" id="PR00385">
    <property type="entry name" value="P450"/>
</dbReference>
<comment type="catalytic activity">
    <reaction evidence="12">
        <text>hydrogencarbonate + H(+) = CO2 + H2O</text>
        <dbReference type="Rhea" id="RHEA:10748"/>
        <dbReference type="ChEBI" id="CHEBI:15377"/>
        <dbReference type="ChEBI" id="CHEBI:15378"/>
        <dbReference type="ChEBI" id="CHEBI:16526"/>
        <dbReference type="ChEBI" id="CHEBI:17544"/>
        <dbReference type="EC" id="4.2.1.1"/>
    </reaction>
</comment>
<dbReference type="GO" id="GO:0004497">
    <property type="term" value="F:monooxygenase activity"/>
    <property type="evidence" value="ECO:0007669"/>
    <property type="project" value="UniProtKB-KW"/>
</dbReference>
<evidence type="ECO:0000256" key="6">
    <source>
        <dbReference type="ARBA" id="ARBA00022833"/>
    </source>
</evidence>
<evidence type="ECO:0000256" key="14">
    <source>
        <dbReference type="PIRSR" id="PIRSR602401-1"/>
    </source>
</evidence>
<evidence type="ECO:0000256" key="10">
    <source>
        <dbReference type="ARBA" id="ARBA00023239"/>
    </source>
</evidence>
<dbReference type="SUPFAM" id="SSF48264">
    <property type="entry name" value="Cytochrome P450"/>
    <property type="match status" value="1"/>
</dbReference>
<evidence type="ECO:0000256" key="5">
    <source>
        <dbReference type="ARBA" id="ARBA00022723"/>
    </source>
</evidence>
<evidence type="ECO:0000256" key="2">
    <source>
        <dbReference type="ARBA" id="ARBA00010617"/>
    </source>
</evidence>
<dbReference type="PANTHER" id="PTHR46300:SF2">
    <property type="entry name" value="CYTOCHROME P450 MONOOXYGENASE ALNH-RELATED"/>
    <property type="match status" value="1"/>
</dbReference>
<keyword evidence="8 14" id="KW-0408">Iron</keyword>
<dbReference type="EMBL" id="VFLP01000028">
    <property type="protein sequence ID" value="TRX93522.1"/>
    <property type="molecule type" value="Genomic_DNA"/>
</dbReference>
<proteinExistence type="inferred from homology"/>
<dbReference type="InterPro" id="IPR001128">
    <property type="entry name" value="Cyt_P450"/>
</dbReference>
<dbReference type="SUPFAM" id="SSF53056">
    <property type="entry name" value="beta-carbonic anhydrase, cab"/>
    <property type="match status" value="1"/>
</dbReference>
<dbReference type="GO" id="GO:0020037">
    <property type="term" value="F:heme binding"/>
    <property type="evidence" value="ECO:0007669"/>
    <property type="project" value="InterPro"/>
</dbReference>
<keyword evidence="5 13" id="KW-0479">Metal-binding</keyword>
<feature type="binding site" evidence="13">
    <location>
        <position position="639"/>
    </location>
    <ligand>
        <name>Zn(2+)</name>
        <dbReference type="ChEBI" id="CHEBI:29105"/>
    </ligand>
</feature>
<dbReference type="GO" id="GO:0004089">
    <property type="term" value="F:carbonate dehydratase activity"/>
    <property type="evidence" value="ECO:0007669"/>
    <property type="project" value="UniProtKB-EC"/>
</dbReference>
<keyword evidence="6 13" id="KW-0862">Zinc</keyword>
<dbReference type="STRING" id="2512241.A0A553HZZ4"/>
<dbReference type="Pfam" id="PF00067">
    <property type="entry name" value="p450"/>
    <property type="match status" value="1"/>
</dbReference>
<feature type="binding site" evidence="13">
    <location>
        <position position="698"/>
    </location>
    <ligand>
        <name>Zn(2+)</name>
        <dbReference type="ChEBI" id="CHEBI:29105"/>
    </ligand>
</feature>
<evidence type="ECO:0000256" key="11">
    <source>
        <dbReference type="ARBA" id="ARBA00031969"/>
    </source>
</evidence>
<evidence type="ECO:0000256" key="9">
    <source>
        <dbReference type="ARBA" id="ARBA00023033"/>
    </source>
</evidence>
<dbReference type="InterPro" id="IPR050364">
    <property type="entry name" value="Cytochrome_P450_fung"/>
</dbReference>
<evidence type="ECO:0000256" key="12">
    <source>
        <dbReference type="ARBA" id="ARBA00048348"/>
    </source>
</evidence>
<comment type="cofactor">
    <cofactor evidence="14">
        <name>heme</name>
        <dbReference type="ChEBI" id="CHEBI:30413"/>
    </cofactor>
</comment>
<dbReference type="InterPro" id="IPR002401">
    <property type="entry name" value="Cyt_P450_E_grp-I"/>
</dbReference>
<dbReference type="FunFam" id="3.40.1050.10:FF:000001">
    <property type="entry name" value="Carbonic anhydrase"/>
    <property type="match status" value="1"/>
</dbReference>
<evidence type="ECO:0000256" key="8">
    <source>
        <dbReference type="ARBA" id="ARBA00023004"/>
    </source>
</evidence>
<dbReference type="Pfam" id="PF00484">
    <property type="entry name" value="Pro_CA"/>
    <property type="match status" value="1"/>
</dbReference>
<evidence type="ECO:0000256" key="4">
    <source>
        <dbReference type="ARBA" id="ARBA00014628"/>
    </source>
</evidence>
<dbReference type="PROSITE" id="PS00086">
    <property type="entry name" value="CYTOCHROME_P450"/>
    <property type="match status" value="1"/>
</dbReference>
<keyword evidence="10" id="KW-0456">Lyase</keyword>
<dbReference type="InterPro" id="IPR001765">
    <property type="entry name" value="Carbonic_anhydrase"/>
</dbReference>
<dbReference type="InterPro" id="IPR015892">
    <property type="entry name" value="Carbonic_anhydrase_CS"/>
</dbReference>
<dbReference type="InterPro" id="IPR036874">
    <property type="entry name" value="Carbonic_anhydrase_sf"/>
</dbReference>
<dbReference type="GO" id="GO:0016705">
    <property type="term" value="F:oxidoreductase activity, acting on paired donors, with incorporation or reduction of molecular oxygen"/>
    <property type="evidence" value="ECO:0007669"/>
    <property type="project" value="InterPro"/>
</dbReference>
<keyword evidence="9" id="KW-0503">Monooxygenase</keyword>
<comment type="similarity">
    <text evidence="1">Belongs to the beta-class carbonic anhydrase family.</text>
</comment>
<dbReference type="PROSITE" id="PS00705">
    <property type="entry name" value="PROK_CO2_ANHYDRASE_2"/>
    <property type="match status" value="1"/>
</dbReference>
<evidence type="ECO:0000256" key="3">
    <source>
        <dbReference type="ARBA" id="ARBA00012925"/>
    </source>
</evidence>
<dbReference type="CDD" id="cd11065">
    <property type="entry name" value="CYP64-like"/>
    <property type="match status" value="1"/>
</dbReference>
<protein>
    <recommendedName>
        <fullName evidence="4">Carbonic anhydrase</fullName>
        <ecNumber evidence="3">4.2.1.1</ecNumber>
    </recommendedName>
    <alternativeName>
        <fullName evidence="11">Carbonate dehydratase</fullName>
    </alternativeName>
</protein>
<dbReference type="PANTHER" id="PTHR46300">
    <property type="entry name" value="P450, PUTATIVE (EUROFUNG)-RELATED-RELATED"/>
    <property type="match status" value="1"/>
</dbReference>
<dbReference type="InterPro" id="IPR017972">
    <property type="entry name" value="Cyt_P450_CS"/>
</dbReference>
<feature type="binding site" evidence="13">
    <location>
        <position position="695"/>
    </location>
    <ligand>
        <name>Zn(2+)</name>
        <dbReference type="ChEBI" id="CHEBI:29105"/>
    </ligand>
</feature>
<dbReference type="GO" id="GO:0008270">
    <property type="term" value="F:zinc ion binding"/>
    <property type="evidence" value="ECO:0007669"/>
    <property type="project" value="InterPro"/>
</dbReference>
<comment type="caution">
    <text evidence="15">The sequence shown here is derived from an EMBL/GenBank/DDBJ whole genome shotgun (WGS) entry which is preliminary data.</text>
</comment>
<keyword evidence="16" id="KW-1185">Reference proteome</keyword>
<evidence type="ECO:0000313" key="15">
    <source>
        <dbReference type="EMBL" id="TRX93522.1"/>
    </source>
</evidence>
<dbReference type="GO" id="GO:0005506">
    <property type="term" value="F:iron ion binding"/>
    <property type="evidence" value="ECO:0007669"/>
    <property type="project" value="InterPro"/>
</dbReference>